<feature type="non-terminal residue" evidence="2">
    <location>
        <position position="309"/>
    </location>
</feature>
<dbReference type="GO" id="GO:0005524">
    <property type="term" value="F:ATP binding"/>
    <property type="evidence" value="ECO:0007669"/>
    <property type="project" value="InterPro"/>
</dbReference>
<proteinExistence type="predicted"/>
<feature type="domain" description="Protein kinase" evidence="1">
    <location>
        <begin position="241"/>
        <end position="309"/>
    </location>
</feature>
<feature type="non-terminal residue" evidence="2">
    <location>
        <position position="1"/>
    </location>
</feature>
<dbReference type="SUPFAM" id="SSF56112">
    <property type="entry name" value="Protein kinase-like (PK-like)"/>
    <property type="match status" value="1"/>
</dbReference>
<dbReference type="AlphaFoldDB" id="A0A382SNJ3"/>
<dbReference type="Pfam" id="PF00069">
    <property type="entry name" value="Pkinase"/>
    <property type="match status" value="1"/>
</dbReference>
<dbReference type="InterPro" id="IPR017441">
    <property type="entry name" value="Protein_kinase_ATP_BS"/>
</dbReference>
<name>A0A382SNJ3_9ZZZZ</name>
<reference evidence="2" key="1">
    <citation type="submission" date="2018-05" db="EMBL/GenBank/DDBJ databases">
        <authorList>
            <person name="Lanie J.A."/>
            <person name="Ng W.-L."/>
            <person name="Kazmierczak K.M."/>
            <person name="Andrzejewski T.M."/>
            <person name="Davidsen T.M."/>
            <person name="Wayne K.J."/>
            <person name="Tettelin H."/>
            <person name="Glass J.I."/>
            <person name="Rusch D."/>
            <person name="Podicherti R."/>
            <person name="Tsui H.-C.T."/>
            <person name="Winkler M.E."/>
        </authorList>
    </citation>
    <scope>NUCLEOTIDE SEQUENCE</scope>
</reference>
<protein>
    <recommendedName>
        <fullName evidence="1">Protein kinase domain-containing protein</fullName>
    </recommendedName>
</protein>
<dbReference type="GO" id="GO:0004672">
    <property type="term" value="F:protein kinase activity"/>
    <property type="evidence" value="ECO:0007669"/>
    <property type="project" value="InterPro"/>
</dbReference>
<dbReference type="EMBL" id="UINC01130349">
    <property type="protein sequence ID" value="SVD11363.1"/>
    <property type="molecule type" value="Genomic_DNA"/>
</dbReference>
<sequence>VYLGGGINGTTYTKIISYINLYKHKSFLNIMEIPGIKIINDGKEYYVNNIYSIKNKFYIYACNLNELSDKTNVFSVNSKDINNVIYDPDTCNKLLWYVKNGKIVAEGSNNVYVVGEYLSTSIRKVSARKNTGIEPNFIFKNMLMDNFPNNFWMYDKKDIIKWVEKNFEVSYMIRIRNSISNLDGIELLKVCTHEGLKSLGLMTVTCRVKLLTKLKKVHFLNFYRLCYLAFTKCGMCPLIDYKVTEFLGQGAFGSVYKIKNKYNDKIFAIKDIECPSSSDVITQQKEINNLQRVDSENIVKIYQWGTTDE</sequence>
<organism evidence="2">
    <name type="scientific">marine metagenome</name>
    <dbReference type="NCBI Taxonomy" id="408172"/>
    <lineage>
        <taxon>unclassified sequences</taxon>
        <taxon>metagenomes</taxon>
        <taxon>ecological metagenomes</taxon>
    </lineage>
</organism>
<dbReference type="InterPro" id="IPR000719">
    <property type="entry name" value="Prot_kinase_dom"/>
</dbReference>
<dbReference type="PROSITE" id="PS00107">
    <property type="entry name" value="PROTEIN_KINASE_ATP"/>
    <property type="match status" value="1"/>
</dbReference>
<accession>A0A382SNJ3</accession>
<evidence type="ECO:0000259" key="1">
    <source>
        <dbReference type="PROSITE" id="PS50011"/>
    </source>
</evidence>
<evidence type="ECO:0000313" key="2">
    <source>
        <dbReference type="EMBL" id="SVD11363.1"/>
    </source>
</evidence>
<dbReference type="PROSITE" id="PS50011">
    <property type="entry name" value="PROTEIN_KINASE_DOM"/>
    <property type="match status" value="1"/>
</dbReference>
<dbReference type="InterPro" id="IPR011009">
    <property type="entry name" value="Kinase-like_dom_sf"/>
</dbReference>
<dbReference type="Gene3D" id="3.30.200.20">
    <property type="entry name" value="Phosphorylase Kinase, domain 1"/>
    <property type="match status" value="1"/>
</dbReference>
<gene>
    <name evidence="2" type="ORF">METZ01_LOCUS364217</name>
</gene>